<organism evidence="5 6">
    <name type="scientific">Flavobacterium xylosi</name>
    <dbReference type="NCBI Taxonomy" id="3230415"/>
    <lineage>
        <taxon>Bacteria</taxon>
        <taxon>Pseudomonadati</taxon>
        <taxon>Bacteroidota</taxon>
        <taxon>Flavobacteriia</taxon>
        <taxon>Flavobacteriales</taxon>
        <taxon>Flavobacteriaceae</taxon>
        <taxon>Flavobacterium</taxon>
    </lineage>
</organism>
<comment type="caution">
    <text evidence="5">The sequence shown here is derived from an EMBL/GenBank/DDBJ whole genome shotgun (WGS) entry which is preliminary data.</text>
</comment>
<dbReference type="Pfam" id="PF18962">
    <property type="entry name" value="Por_Secre_tail"/>
    <property type="match status" value="1"/>
</dbReference>
<proteinExistence type="predicted"/>
<dbReference type="EMBL" id="JBHZPZ010000028">
    <property type="protein sequence ID" value="MFE3869518.1"/>
    <property type="molecule type" value="Genomic_DNA"/>
</dbReference>
<evidence type="ECO:0000313" key="6">
    <source>
        <dbReference type="Proteomes" id="UP001600109"/>
    </source>
</evidence>
<keyword evidence="3" id="KW-0604">Photosystem II</keyword>
<dbReference type="NCBIfam" id="TIGR04183">
    <property type="entry name" value="Por_Secre_tail"/>
    <property type="match status" value="1"/>
</dbReference>
<protein>
    <submittedName>
        <fullName evidence="5">YCF48-related protein</fullName>
    </submittedName>
</protein>
<dbReference type="InterPro" id="IPR026444">
    <property type="entry name" value="Secre_tail"/>
</dbReference>
<dbReference type="InterPro" id="IPR003961">
    <property type="entry name" value="FN3_dom"/>
</dbReference>
<dbReference type="PANTHER" id="PTHR47199">
    <property type="entry name" value="PHOTOSYSTEM II STABILITY/ASSEMBLY FACTOR HCF136, CHLOROPLASTIC"/>
    <property type="match status" value="1"/>
</dbReference>
<feature type="domain" description="Fibronectin type-III" evidence="4">
    <location>
        <begin position="598"/>
        <end position="698"/>
    </location>
</feature>
<evidence type="ECO:0000256" key="3">
    <source>
        <dbReference type="ARBA" id="ARBA00023276"/>
    </source>
</evidence>
<dbReference type="Gene3D" id="2.130.10.10">
    <property type="entry name" value="YVTN repeat-like/Quinoprotein amine dehydrogenase"/>
    <property type="match status" value="4"/>
</dbReference>
<evidence type="ECO:0000256" key="1">
    <source>
        <dbReference type="ARBA" id="ARBA00022531"/>
    </source>
</evidence>
<accession>A0ABW6HZQ7</accession>
<dbReference type="Proteomes" id="UP001600109">
    <property type="component" value="Unassembled WGS sequence"/>
</dbReference>
<keyword evidence="2" id="KW-0732">Signal</keyword>
<dbReference type="Pfam" id="PF14870">
    <property type="entry name" value="PSII_BNR"/>
    <property type="match status" value="3"/>
</dbReference>
<gene>
    <name evidence="5" type="ORF">ACFX5E_15745</name>
</gene>
<evidence type="ECO:0000256" key="2">
    <source>
        <dbReference type="ARBA" id="ARBA00022729"/>
    </source>
</evidence>
<dbReference type="RefSeq" id="WP_379856125.1">
    <property type="nucleotide sequence ID" value="NZ_JBHZPZ010000028.1"/>
</dbReference>
<keyword evidence="1" id="KW-0602">Photosynthesis</keyword>
<sequence>MKKNLLILFCIIICINKIHSQTNWELLNPKPTANTGKGVEFVTNNIGYIITSNELLETLDAGNTWTKKQNISSGNDMSFYNTKGYIVGNNGYVLKSVDNGASWNQISIGFSGNCNTVNIIDDNNIILSTSNSIVKTNNGGNTWQSFTIPNVTVVKTAFTSSLVGHAVCNNGIILKTIDGGQNWYKTKDNSNTSPSGYFTVYFVNQNIGFATREHNDLYKTTDAGETWVEISGTNQAIYDFHFLDENNGFATGEYGATYKTANGGNTWSQIFFQNGFIDGTSMYGIYFQNNNIGYATGARGRIIKTTDGGNTWESQSENYNDFNNIKIFDSGTGFARSGNNYYKTLDFGDNWSYTSSVSHFSYCSGFYFVDENVGYSVGGGTNSPSGDVFKTIDGGIKWKQLNIYVDEGISSIFFLNQDIGFISGGFNQRKVLKTIDGGINWIQVSNQKFGQIQFVNNLLGYGNRIGYSKGGMYKTIDGGNTWNISIEVDKGINAFDFIDENNGYFVGDQGLIYKTTDGGIIWEKLEIPYEWYTKVKFYSKNVGYIADEDGKLYKTENGGLNWQYLTQQYAINSIELINDKIYTAGSNGKIYRSDVQYQPIVLSINPAKNVTNSSASLTGNATSNAQAISNIQFEYSLDYSFKNIIATTPGTVASNESSNVSINLINLQSNTTYYYRLTAIQNSNINYSQILSFTTLPDYKIATNFTYNFSSTTAQISGNIISNGYDITNVEFQYGTSYDVLGSTLGGTPTLVLGNSTANVEASLTNLKPETKYFYKIKATHKGEDIYGNIQSFTTYPEYKININSPNINGTNVTLSAYLTSYNKDITDIVFEYGTLDYKNNISTNPSQINASSSNYVSATITNLDANLNYYYRLKAMHNGQAIYSEERVFNFSRNIIIVNGTIEETQTNSLKLKGLINCQGAYLTNIHFEYGVTNSFGSLITGTPNFAYGYNTNLISGLINNPLAKQTYYYRLVATNNGNVIYSDTYQYTTGTLSLTDFDVEKEILIFPNPATNFLNIKSNATEKIKSIEFYNILSQLVYYDNVSNISDIKIDISNLKKGIYFVKINFENSKVASSKLILN</sequence>
<dbReference type="SUPFAM" id="SSF110296">
    <property type="entry name" value="Oligoxyloglucan reducing end-specific cellobiohydrolase"/>
    <property type="match status" value="3"/>
</dbReference>
<dbReference type="CDD" id="cd15482">
    <property type="entry name" value="Sialidase_non-viral"/>
    <property type="match status" value="1"/>
</dbReference>
<dbReference type="InterPro" id="IPR028203">
    <property type="entry name" value="PSII_CF48-like_dom"/>
</dbReference>
<dbReference type="Gene3D" id="2.60.40.380">
    <property type="entry name" value="Purple acid phosphatase-like, N-terminal"/>
    <property type="match status" value="1"/>
</dbReference>
<evidence type="ECO:0000259" key="4">
    <source>
        <dbReference type="PROSITE" id="PS50853"/>
    </source>
</evidence>
<reference evidence="5 6" key="1">
    <citation type="submission" date="2024-06" db="EMBL/GenBank/DDBJ databases">
        <title>Flavobacterium spp. isolated from glacier.</title>
        <authorList>
            <person name="Han D."/>
        </authorList>
    </citation>
    <scope>NUCLEOTIDE SEQUENCE [LARGE SCALE GENOMIC DNA]</scope>
    <source>
        <strain evidence="5 6">LS2P90</strain>
    </source>
</reference>
<name>A0ABW6HZQ7_9FLAO</name>
<dbReference type="PANTHER" id="PTHR47199:SF2">
    <property type="entry name" value="PHOTOSYSTEM II STABILITY_ASSEMBLY FACTOR HCF136, CHLOROPLASTIC"/>
    <property type="match status" value="1"/>
</dbReference>
<keyword evidence="6" id="KW-1185">Reference proteome</keyword>
<evidence type="ECO:0000313" key="5">
    <source>
        <dbReference type="EMBL" id="MFE3869518.1"/>
    </source>
</evidence>
<dbReference type="PROSITE" id="PS50853">
    <property type="entry name" value="FN3"/>
    <property type="match status" value="1"/>
</dbReference>
<dbReference type="InterPro" id="IPR015943">
    <property type="entry name" value="WD40/YVTN_repeat-like_dom_sf"/>
</dbReference>